<evidence type="ECO:0000256" key="4">
    <source>
        <dbReference type="SAM" id="Coils"/>
    </source>
</evidence>
<dbReference type="EC" id="3.1.21.3" evidence="6"/>
<feature type="domain" description="Type I restriction modification DNA specificity" evidence="5">
    <location>
        <begin position="10"/>
        <end position="166"/>
    </location>
</feature>
<gene>
    <name evidence="6" type="ORF">TDIS_1970</name>
</gene>
<evidence type="ECO:0000256" key="3">
    <source>
        <dbReference type="ARBA" id="ARBA00023125"/>
    </source>
</evidence>
<evidence type="ECO:0000256" key="2">
    <source>
        <dbReference type="ARBA" id="ARBA00022747"/>
    </source>
</evidence>
<dbReference type="InterPro" id="IPR044946">
    <property type="entry name" value="Restrct_endonuc_typeI_TRD_sf"/>
</dbReference>
<evidence type="ECO:0000313" key="7">
    <source>
        <dbReference type="Proteomes" id="UP000078390"/>
    </source>
</evidence>
<sequence>MPEDVKVSEEWRKIPLLEKLAFIKGKAPRKFYNFKEKNTIRYLTPEYLRGRNHETLYCNINEAEIVNDDVVLLWDGSNAGEIFFAKDGAIASTMAKIEIDEKLHKRFFYYYLKFHEPIFKYQIKGSGIPHVEKDIFGLLPNTFPPLPEQRKIAEILETVDNAIEKTDRIIEKYKRIKQGLMQDLLTKGIDENGQIRSEETHKFKDSPLGRIPEEWEVVELDEVADIRLSNVDKKIKPNEVTVKLCNYLEVYQNEYITSTLNFMRGTITKNEKGKFMINKGDVIITKDSETFEDIAKPTYIKDEIKDLVCGYHLCLLKPYTNLVNGLYLAKIIGFHRVNKHFQNLANGITRFGLSKDTIANALIPLPPLPEQKRIASILSQIDETIEKEQKYKEKLERIKRGLMEDLLTGTIRVSSLIEGGPDENKKNTYP</sequence>
<dbReference type="Pfam" id="PF01420">
    <property type="entry name" value="Methylase_S"/>
    <property type="match status" value="2"/>
</dbReference>
<dbReference type="CDD" id="cd17263">
    <property type="entry name" value="RMtype1_S_AbaB8300I-TRD1-CR1_like"/>
    <property type="match status" value="1"/>
</dbReference>
<comment type="similarity">
    <text evidence="1">Belongs to the type-I restriction system S methylase family.</text>
</comment>
<dbReference type="PATRIC" id="fig|999894.6.peg.1966"/>
<dbReference type="InterPro" id="IPR052021">
    <property type="entry name" value="Type-I_RS_S_subunit"/>
</dbReference>
<dbReference type="STRING" id="999894.TDIS_1970"/>
<dbReference type="EMBL" id="LWLG01000019">
    <property type="protein sequence ID" value="OAQ19971.1"/>
    <property type="molecule type" value="Genomic_DNA"/>
</dbReference>
<dbReference type="GO" id="GO:0009307">
    <property type="term" value="P:DNA restriction-modification system"/>
    <property type="evidence" value="ECO:0007669"/>
    <property type="project" value="UniProtKB-KW"/>
</dbReference>
<protein>
    <submittedName>
        <fullName evidence="6">Type I restriction-modification system, specificity subunit S</fullName>
        <ecNumber evidence="6">3.1.21.3</ecNumber>
    </submittedName>
</protein>
<dbReference type="SUPFAM" id="SSF116734">
    <property type="entry name" value="DNA methylase specificity domain"/>
    <property type="match status" value="2"/>
</dbReference>
<dbReference type="OrthoDB" id="9811611at2"/>
<dbReference type="AlphaFoldDB" id="A0A179D2D3"/>
<evidence type="ECO:0000259" key="5">
    <source>
        <dbReference type="Pfam" id="PF01420"/>
    </source>
</evidence>
<dbReference type="RefSeq" id="WP_068671706.1">
    <property type="nucleotide sequence ID" value="NZ_LWLG01000019.1"/>
</dbReference>
<feature type="domain" description="Type I restriction modification DNA specificity" evidence="5">
    <location>
        <begin position="212"/>
        <end position="397"/>
    </location>
</feature>
<dbReference type="InterPro" id="IPR000055">
    <property type="entry name" value="Restrct_endonuc_typeI_TRD"/>
</dbReference>
<proteinExistence type="inferred from homology"/>
<name>A0A179D2D3_9BACT</name>
<dbReference type="PANTHER" id="PTHR30408">
    <property type="entry name" value="TYPE-1 RESTRICTION ENZYME ECOKI SPECIFICITY PROTEIN"/>
    <property type="match status" value="1"/>
</dbReference>
<feature type="coiled-coil region" evidence="4">
    <location>
        <begin position="378"/>
        <end position="405"/>
    </location>
</feature>
<dbReference type="Gene3D" id="3.90.220.20">
    <property type="entry name" value="DNA methylase specificity domains"/>
    <property type="match status" value="2"/>
</dbReference>
<evidence type="ECO:0000256" key="1">
    <source>
        <dbReference type="ARBA" id="ARBA00010923"/>
    </source>
</evidence>
<dbReference type="Proteomes" id="UP000078390">
    <property type="component" value="Unassembled WGS sequence"/>
</dbReference>
<dbReference type="GO" id="GO:0009035">
    <property type="term" value="F:type I site-specific deoxyribonuclease activity"/>
    <property type="evidence" value="ECO:0007669"/>
    <property type="project" value="UniProtKB-EC"/>
</dbReference>
<dbReference type="Gene3D" id="1.10.287.1120">
    <property type="entry name" value="Bipartite methylase S protein"/>
    <property type="match status" value="1"/>
</dbReference>
<dbReference type="PANTHER" id="PTHR30408:SF12">
    <property type="entry name" value="TYPE I RESTRICTION ENZYME MJAVIII SPECIFICITY SUBUNIT"/>
    <property type="match status" value="1"/>
</dbReference>
<dbReference type="GO" id="GO:0003677">
    <property type="term" value="F:DNA binding"/>
    <property type="evidence" value="ECO:0007669"/>
    <property type="project" value="UniProtKB-KW"/>
</dbReference>
<evidence type="ECO:0000313" key="6">
    <source>
        <dbReference type="EMBL" id="OAQ19971.1"/>
    </source>
</evidence>
<organism evidence="6 7">
    <name type="scientific">Thermosulfurimonas dismutans</name>
    <dbReference type="NCBI Taxonomy" id="999894"/>
    <lineage>
        <taxon>Bacteria</taxon>
        <taxon>Pseudomonadati</taxon>
        <taxon>Thermodesulfobacteriota</taxon>
        <taxon>Thermodesulfobacteria</taxon>
        <taxon>Thermodesulfobacteriales</taxon>
        <taxon>Thermodesulfobacteriaceae</taxon>
        <taxon>Thermosulfurimonas</taxon>
    </lineage>
</organism>
<comment type="caution">
    <text evidence="6">The sequence shown here is derived from an EMBL/GenBank/DDBJ whole genome shotgun (WGS) entry which is preliminary data.</text>
</comment>
<keyword evidence="7" id="KW-1185">Reference proteome</keyword>
<keyword evidence="6" id="KW-0378">Hydrolase</keyword>
<keyword evidence="2" id="KW-0680">Restriction system</keyword>
<keyword evidence="3" id="KW-0238">DNA-binding</keyword>
<reference evidence="6 7" key="1">
    <citation type="submission" date="2016-04" db="EMBL/GenBank/DDBJ databases">
        <title>Genome analysis of Thermosulfurimonas dismutans, the first thermophilic sulfur-disproportionating bacterium of the phylum Thermodesulfobacteria.</title>
        <authorList>
            <person name="Mardanov A.V."/>
            <person name="Beletsky A.V."/>
            <person name="Kadnikov V.V."/>
            <person name="Slobodkin A.I."/>
            <person name="Ravin N.V."/>
        </authorList>
    </citation>
    <scope>NUCLEOTIDE SEQUENCE [LARGE SCALE GENOMIC DNA]</scope>
    <source>
        <strain evidence="6 7">S95</strain>
    </source>
</reference>
<accession>A0A179D2D3</accession>
<keyword evidence="4" id="KW-0175">Coiled coil</keyword>